<gene>
    <name evidence="1" type="ORF">SRABI133_01151</name>
</gene>
<dbReference type="EMBL" id="CAKKMG010000009">
    <property type="protein sequence ID" value="CAH0169589.1"/>
    <property type="molecule type" value="Genomic_DNA"/>
</dbReference>
<organism evidence="1 2">
    <name type="scientific">Peribacillus simplex</name>
    <dbReference type="NCBI Taxonomy" id="1478"/>
    <lineage>
        <taxon>Bacteria</taxon>
        <taxon>Bacillati</taxon>
        <taxon>Bacillota</taxon>
        <taxon>Bacilli</taxon>
        <taxon>Bacillales</taxon>
        <taxon>Bacillaceae</taxon>
        <taxon>Peribacillus</taxon>
    </lineage>
</organism>
<dbReference type="Proteomes" id="UP000789326">
    <property type="component" value="Unassembled WGS sequence"/>
</dbReference>
<comment type="caution">
    <text evidence="1">The sequence shown here is derived from an EMBL/GenBank/DDBJ whole genome shotgun (WGS) entry which is preliminary data.</text>
</comment>
<evidence type="ECO:0000313" key="1">
    <source>
        <dbReference type="EMBL" id="CAH0169589.1"/>
    </source>
</evidence>
<accession>A0A9W4PCW7</accession>
<proteinExistence type="predicted"/>
<dbReference type="AlphaFoldDB" id="A0A9W4PCW7"/>
<reference evidence="1" key="1">
    <citation type="submission" date="2021-11" db="EMBL/GenBank/DDBJ databases">
        <authorList>
            <person name="Bulgarelli D."/>
        </authorList>
    </citation>
    <scope>NUCLEOTIDE SEQUENCE</scope>
    <source>
        <strain evidence="1">Bi133</strain>
    </source>
</reference>
<sequence>MICECGGVLNVIAVEEKPEELSKEKKLIYDRVCDVECLACGKIVRSQPYDFGKNINSVQGRMKRNSY</sequence>
<evidence type="ECO:0000313" key="2">
    <source>
        <dbReference type="Proteomes" id="UP000789326"/>
    </source>
</evidence>
<protein>
    <submittedName>
        <fullName evidence="1">Uncharacterized protein</fullName>
    </submittedName>
</protein>
<name>A0A9W4PCW7_9BACI</name>